<dbReference type="Pfam" id="PF02082">
    <property type="entry name" value="Rrf2"/>
    <property type="match status" value="1"/>
</dbReference>
<protein>
    <submittedName>
        <fullName evidence="1">RrF2 family transcriptional regulator</fullName>
    </submittedName>
</protein>
<dbReference type="Gene3D" id="1.10.10.10">
    <property type="entry name" value="Winged helix-like DNA-binding domain superfamily/Winged helix DNA-binding domain"/>
    <property type="match status" value="1"/>
</dbReference>
<evidence type="ECO:0000313" key="2">
    <source>
        <dbReference type="Proteomes" id="UP001597205"/>
    </source>
</evidence>
<evidence type="ECO:0000313" key="1">
    <source>
        <dbReference type="EMBL" id="MFD1166626.1"/>
    </source>
</evidence>
<keyword evidence="2" id="KW-1185">Reference proteome</keyword>
<proteinExistence type="predicted"/>
<gene>
    <name evidence="1" type="ORF">ACFQ2C_13510</name>
</gene>
<comment type="caution">
    <text evidence="1">The sequence shown here is derived from an EMBL/GenBank/DDBJ whole genome shotgun (WGS) entry which is preliminary data.</text>
</comment>
<dbReference type="EMBL" id="JBHTKY010000021">
    <property type="protein sequence ID" value="MFD1166626.1"/>
    <property type="molecule type" value="Genomic_DNA"/>
</dbReference>
<dbReference type="InterPro" id="IPR036388">
    <property type="entry name" value="WH-like_DNA-bd_sf"/>
</dbReference>
<dbReference type="PROSITE" id="PS51197">
    <property type="entry name" value="HTH_RRF2_2"/>
    <property type="match status" value="1"/>
</dbReference>
<organism evidence="1 2">
    <name type="scientific">Sphingobacterium daejeonense</name>
    <dbReference type="NCBI Taxonomy" id="371142"/>
    <lineage>
        <taxon>Bacteria</taxon>
        <taxon>Pseudomonadati</taxon>
        <taxon>Bacteroidota</taxon>
        <taxon>Sphingobacteriia</taxon>
        <taxon>Sphingobacteriales</taxon>
        <taxon>Sphingobacteriaceae</taxon>
        <taxon>Sphingobacterium</taxon>
    </lineage>
</organism>
<reference evidence="2" key="1">
    <citation type="journal article" date="2019" name="Int. J. Syst. Evol. Microbiol.">
        <title>The Global Catalogue of Microorganisms (GCM) 10K type strain sequencing project: providing services to taxonomists for standard genome sequencing and annotation.</title>
        <authorList>
            <consortium name="The Broad Institute Genomics Platform"/>
            <consortium name="The Broad Institute Genome Sequencing Center for Infectious Disease"/>
            <person name="Wu L."/>
            <person name="Ma J."/>
        </authorList>
    </citation>
    <scope>NUCLEOTIDE SEQUENCE [LARGE SCALE GENOMIC DNA]</scope>
    <source>
        <strain evidence="2">CCUG 52468</strain>
    </source>
</reference>
<name>A0ABW3RN86_9SPHI</name>
<dbReference type="PANTHER" id="PTHR33221">
    <property type="entry name" value="WINGED HELIX-TURN-HELIX TRANSCRIPTIONAL REGULATOR, RRF2 FAMILY"/>
    <property type="match status" value="1"/>
</dbReference>
<dbReference type="SUPFAM" id="SSF46785">
    <property type="entry name" value="Winged helix' DNA-binding domain"/>
    <property type="match status" value="1"/>
</dbReference>
<accession>A0ABW3RN86</accession>
<dbReference type="InterPro" id="IPR000944">
    <property type="entry name" value="Tscrpt_reg_Rrf2"/>
</dbReference>
<dbReference type="PANTHER" id="PTHR33221:SF13">
    <property type="entry name" value="TRANSCRIPTIONAL REGULATOR-RELATED"/>
    <property type="match status" value="1"/>
</dbReference>
<dbReference type="Proteomes" id="UP001597205">
    <property type="component" value="Unassembled WGS sequence"/>
</dbReference>
<sequence>MFSKACEHGIKAIIYIATQSMDGNRVKIGAVAEHTGTPEAFTAKVLGLLTKHKILHSIKGPFGGFEMDYLQIQNTTLADIVKAVDGDKIFTGCALGLKECNASKPCPMHHSFVQIRTDLKTMLENSTVHDLAIGLISGDSILVR</sequence>
<dbReference type="InterPro" id="IPR036390">
    <property type="entry name" value="WH_DNA-bd_sf"/>
</dbReference>
<dbReference type="RefSeq" id="WP_099372255.1">
    <property type="nucleotide sequence ID" value="NZ_JALXMZ010000025.1"/>
</dbReference>